<dbReference type="GO" id="GO:0004497">
    <property type="term" value="F:monooxygenase activity"/>
    <property type="evidence" value="ECO:0007669"/>
    <property type="project" value="UniProtKB-KW"/>
</dbReference>
<keyword evidence="9" id="KW-1185">Reference proteome</keyword>
<dbReference type="RefSeq" id="WP_259479400.1">
    <property type="nucleotide sequence ID" value="NZ_BAAAQY010000005.1"/>
</dbReference>
<evidence type="ECO:0000256" key="1">
    <source>
        <dbReference type="ARBA" id="ARBA00022630"/>
    </source>
</evidence>
<gene>
    <name evidence="8" type="ORF">GCM10009851_19200</name>
</gene>
<protein>
    <submittedName>
        <fullName evidence="8">NtaA/DmoA family FMN-dependent monooxygenase</fullName>
    </submittedName>
</protein>
<keyword evidence="2" id="KW-0288">FMN</keyword>
<dbReference type="InterPro" id="IPR036661">
    <property type="entry name" value="Luciferase-like_sf"/>
</dbReference>
<dbReference type="InterPro" id="IPR016215">
    <property type="entry name" value="NTA_MOA"/>
</dbReference>
<feature type="domain" description="Luciferase-like" evidence="7">
    <location>
        <begin position="30"/>
        <end position="388"/>
    </location>
</feature>
<comment type="similarity">
    <text evidence="5">Belongs to the NtaA/SnaA/DszA monooxygenase family.</text>
</comment>
<evidence type="ECO:0000313" key="8">
    <source>
        <dbReference type="EMBL" id="GAA2234335.1"/>
    </source>
</evidence>
<dbReference type="Proteomes" id="UP001500929">
    <property type="component" value="Unassembled WGS sequence"/>
</dbReference>
<evidence type="ECO:0000256" key="5">
    <source>
        <dbReference type="ARBA" id="ARBA00033748"/>
    </source>
</evidence>
<evidence type="ECO:0000256" key="4">
    <source>
        <dbReference type="ARBA" id="ARBA00023033"/>
    </source>
</evidence>
<name>A0ABP5QFE6_9MICO</name>
<evidence type="ECO:0000256" key="3">
    <source>
        <dbReference type="ARBA" id="ARBA00023002"/>
    </source>
</evidence>
<keyword evidence="4 8" id="KW-0503">Monooxygenase</keyword>
<feature type="region of interest" description="Disordered" evidence="6">
    <location>
        <begin position="206"/>
        <end position="226"/>
    </location>
</feature>
<dbReference type="PIRSF" id="PIRSF000337">
    <property type="entry name" value="NTA_MOA"/>
    <property type="match status" value="1"/>
</dbReference>
<dbReference type="InterPro" id="IPR011251">
    <property type="entry name" value="Luciferase-like_dom"/>
</dbReference>
<dbReference type="SUPFAM" id="SSF51679">
    <property type="entry name" value="Bacterial luciferase-like"/>
    <property type="match status" value="1"/>
</dbReference>
<comment type="caution">
    <text evidence="8">The sequence shown here is derived from an EMBL/GenBank/DDBJ whole genome shotgun (WGS) entry which is preliminary data.</text>
</comment>
<dbReference type="PANTHER" id="PTHR30011">
    <property type="entry name" value="ALKANESULFONATE MONOOXYGENASE-RELATED"/>
    <property type="match status" value="1"/>
</dbReference>
<evidence type="ECO:0000256" key="6">
    <source>
        <dbReference type="SAM" id="MobiDB-lite"/>
    </source>
</evidence>
<dbReference type="Gene3D" id="3.20.20.30">
    <property type="entry name" value="Luciferase-like domain"/>
    <property type="match status" value="1"/>
</dbReference>
<proteinExistence type="inferred from homology"/>
<sequence length="434" mass="48412">MFHLAWFLNGYSVSHWHGHYAGINKTEWAKPDLYVDLTRSLERAGFDALFIEDTTMIDDTYGGSMEAALKYGIMAPKNDPMPLVPLLAHQSKHIGLVSTVSTIQYHPFLAARLGATLDHLTEGRFGFNVVTSVSHRVAQNFGFDEHLPHAERYAMAEEWLDAVGALWNSWEPDALVLDEETPMFADHTKVHTVDFEGTYFRTRGPLSTVPGPQHRPVVAQAGNSGPGRDLAARNADMMLALANTPEGMKEIREDMHRRLRSYGRNPDDFKIFFMCQVYLGETDDDARRTHAAEEAVRFSEEGIVRQLWTMSYASGGVVDYSTLDLDAPLPDTLGNGETTTMKALLEGAGTVTLRDRVMGPNKYGYDFIGSSDSVAAQMDEVMQEMGGDGYLIFGSTRRTKIAEITDGLAPALRRRGLIRESYDEPTFRQNLLAF</sequence>
<keyword evidence="1" id="KW-0285">Flavoprotein</keyword>
<evidence type="ECO:0000259" key="7">
    <source>
        <dbReference type="Pfam" id="PF00296"/>
    </source>
</evidence>
<dbReference type="PANTHER" id="PTHR30011:SF16">
    <property type="entry name" value="C2H2 FINGER DOMAIN TRANSCRIPTION FACTOR (EUROFUNG)-RELATED"/>
    <property type="match status" value="1"/>
</dbReference>
<organism evidence="8 9">
    <name type="scientific">Herbiconiux moechotypicola</name>
    <dbReference type="NCBI Taxonomy" id="637393"/>
    <lineage>
        <taxon>Bacteria</taxon>
        <taxon>Bacillati</taxon>
        <taxon>Actinomycetota</taxon>
        <taxon>Actinomycetes</taxon>
        <taxon>Micrococcales</taxon>
        <taxon>Microbacteriaceae</taxon>
        <taxon>Herbiconiux</taxon>
    </lineage>
</organism>
<dbReference type="EMBL" id="BAAAQY010000005">
    <property type="protein sequence ID" value="GAA2234335.1"/>
    <property type="molecule type" value="Genomic_DNA"/>
</dbReference>
<evidence type="ECO:0000256" key="2">
    <source>
        <dbReference type="ARBA" id="ARBA00022643"/>
    </source>
</evidence>
<dbReference type="InterPro" id="IPR051260">
    <property type="entry name" value="Diverse_substr_monoxygenases"/>
</dbReference>
<accession>A0ABP5QFE6</accession>
<dbReference type="Pfam" id="PF00296">
    <property type="entry name" value="Bac_luciferase"/>
    <property type="match status" value="1"/>
</dbReference>
<keyword evidence="3" id="KW-0560">Oxidoreductase</keyword>
<reference evidence="9" key="1">
    <citation type="journal article" date="2019" name="Int. J. Syst. Evol. Microbiol.">
        <title>The Global Catalogue of Microorganisms (GCM) 10K type strain sequencing project: providing services to taxonomists for standard genome sequencing and annotation.</title>
        <authorList>
            <consortium name="The Broad Institute Genomics Platform"/>
            <consortium name="The Broad Institute Genome Sequencing Center for Infectious Disease"/>
            <person name="Wu L."/>
            <person name="Ma J."/>
        </authorList>
    </citation>
    <scope>NUCLEOTIDE SEQUENCE [LARGE SCALE GENOMIC DNA]</scope>
    <source>
        <strain evidence="9">JCM 16117</strain>
    </source>
</reference>
<dbReference type="NCBIfam" id="TIGR03860">
    <property type="entry name" value="FMN_nitrolo"/>
    <property type="match status" value="1"/>
</dbReference>
<evidence type="ECO:0000313" key="9">
    <source>
        <dbReference type="Proteomes" id="UP001500929"/>
    </source>
</evidence>